<gene>
    <name evidence="5" type="ORF">ERS852573_00563</name>
</gene>
<evidence type="ECO:0000313" key="5">
    <source>
        <dbReference type="EMBL" id="CUM79005.1"/>
    </source>
</evidence>
<dbReference type="Pfam" id="PF17802">
    <property type="entry name" value="SpaA"/>
    <property type="match status" value="1"/>
</dbReference>
<evidence type="ECO:0000259" key="4">
    <source>
        <dbReference type="Pfam" id="PF18202"/>
    </source>
</evidence>
<dbReference type="OrthoDB" id="2295014at2"/>
<feature type="domain" description="T-Q ester bond containing" evidence="4">
    <location>
        <begin position="648"/>
        <end position="766"/>
    </location>
</feature>
<reference evidence="5 6" key="1">
    <citation type="submission" date="2015-09" db="EMBL/GenBank/DDBJ databases">
        <authorList>
            <consortium name="Pathogen Informatics"/>
        </authorList>
    </citation>
    <scope>NUCLEOTIDE SEQUENCE [LARGE SCALE GENOMIC DNA]</scope>
    <source>
        <strain evidence="5 6">2789STDY5834961</strain>
    </source>
</reference>
<dbReference type="Gene3D" id="2.60.40.3930">
    <property type="match status" value="4"/>
</dbReference>
<feature type="domain" description="T-Q ester bond containing" evidence="4">
    <location>
        <begin position="1006"/>
        <end position="1126"/>
    </location>
</feature>
<evidence type="ECO:0000313" key="6">
    <source>
        <dbReference type="Proteomes" id="UP000095597"/>
    </source>
</evidence>
<dbReference type="InterPro" id="IPR041033">
    <property type="entry name" value="SpaA_PFL_dom_1"/>
</dbReference>
<keyword evidence="1" id="KW-0812">Transmembrane</keyword>
<feature type="domain" description="SpaA-like prealbumin fold" evidence="3">
    <location>
        <begin position="288"/>
        <end position="363"/>
    </location>
</feature>
<dbReference type="Proteomes" id="UP000095597">
    <property type="component" value="Unassembled WGS sequence"/>
</dbReference>
<feature type="signal peptide" evidence="2">
    <location>
        <begin position="1"/>
        <end position="27"/>
    </location>
</feature>
<feature type="chain" id="PRO_5039046799" evidence="2">
    <location>
        <begin position="28"/>
        <end position="1187"/>
    </location>
</feature>
<feature type="domain" description="T-Q ester bond containing" evidence="4">
    <location>
        <begin position="890"/>
        <end position="1004"/>
    </location>
</feature>
<keyword evidence="2" id="KW-0732">Signal</keyword>
<dbReference type="NCBIfam" id="NF033903">
    <property type="entry name" value="VaFE_rpt"/>
    <property type="match status" value="4"/>
</dbReference>
<dbReference type="AlphaFoldDB" id="A0A173RMM6"/>
<dbReference type="RefSeq" id="WP_055213626.1">
    <property type="nucleotide sequence ID" value="NZ_CYXO01000002.1"/>
</dbReference>
<organism evidence="5 6">
    <name type="scientific">Dorea longicatena</name>
    <dbReference type="NCBI Taxonomy" id="88431"/>
    <lineage>
        <taxon>Bacteria</taxon>
        <taxon>Bacillati</taxon>
        <taxon>Bacillota</taxon>
        <taxon>Clostridia</taxon>
        <taxon>Lachnospirales</taxon>
        <taxon>Lachnospiraceae</taxon>
        <taxon>Dorea</taxon>
    </lineage>
</organism>
<protein>
    <submittedName>
        <fullName evidence="5">Predicted outer membrane protein</fullName>
    </submittedName>
</protein>
<feature type="domain" description="T-Q ester bond containing" evidence="4">
    <location>
        <begin position="768"/>
        <end position="889"/>
    </location>
</feature>
<evidence type="ECO:0000259" key="3">
    <source>
        <dbReference type="Pfam" id="PF17802"/>
    </source>
</evidence>
<dbReference type="Gene3D" id="2.60.40.10">
    <property type="entry name" value="Immunoglobulins"/>
    <property type="match status" value="2"/>
</dbReference>
<name>A0A173RMM6_9FIRM</name>
<dbReference type="Pfam" id="PF18202">
    <property type="entry name" value="TQ"/>
    <property type="match status" value="4"/>
</dbReference>
<feature type="transmembrane region" description="Helical" evidence="1">
    <location>
        <begin position="1163"/>
        <end position="1182"/>
    </location>
</feature>
<dbReference type="InterPro" id="IPR013783">
    <property type="entry name" value="Ig-like_fold"/>
</dbReference>
<keyword evidence="1" id="KW-1133">Transmembrane helix</keyword>
<proteinExistence type="predicted"/>
<dbReference type="EMBL" id="CYXO01000002">
    <property type="protein sequence ID" value="CUM79005.1"/>
    <property type="molecule type" value="Genomic_DNA"/>
</dbReference>
<dbReference type="InterPro" id="IPR041100">
    <property type="entry name" value="TQ"/>
</dbReference>
<evidence type="ECO:0000256" key="1">
    <source>
        <dbReference type="SAM" id="Phobius"/>
    </source>
</evidence>
<accession>A0A173RMM6</accession>
<evidence type="ECO:0000256" key="2">
    <source>
        <dbReference type="SAM" id="SignalP"/>
    </source>
</evidence>
<keyword evidence="1" id="KW-0472">Membrane</keyword>
<sequence>MTKMHRGKKAAASLMAGILLCQMFVFGVSKTSADAREVAKKMSFEVVGEGIVTVTDTAERTQEITSGSVIEVPKGMCVRVQAESPKETDIAVHVLDKDGNYELEDVSEVQGKCFWRDVTAMELEKKVVVTFGKEDKKIRAVRTGQTRGNYNKPEAGDVFTGNCVITAVDGGNGHTVHSVTIGGFTGILAGVTATGGCADHTAAAPYVGQEYTYRYTVTGVNKVTGEVMGNLYCTSVTGSTDGVTKDSGGRLIGYQRISGSALIYRNYSGYAKLKKGKTQTMLTNGNPQYSLEDACYGIYKDRSATNEAATFTTDKEGNSNTVELEEGTYYVKEKKAPKGYRLDETVYPVTVVSGQTVSVNVKDVPVYSDMELILEKIDQEYKAGKSHGAGSLEGAEFTVCYYAGIYDQATLPKTPDRTWVLKSKKEKDSYESRLNKDYQISGDDFYYAEDGKIPVLPLGTISIEETKAPEGYSLDGAYIESVEGKTEGTYYLTKIIQDGNLAKIQGGNTYKIADRIFRGDIEFQKKDEETQESMAGIPFRITSVTTGESHMIMTDANGYFSSASNYVKHSENTNTGQAESGIWFGLNSGGEMSEVNDDNGAFPYDTYKMEELRCGQNVDKALYKGTFKISRDNYILDLGTIMNPDLVISTVAKDEETGTHYSNADESVTVIDTVTYTGLKKGKEYVMKGILMDHKTGEPVLDSKGKKIFGLQKFIPKTAKGSVEVEFNFDGNTLAGKNITVFEECYLDEELIAVHKDIEDVSQMIHFPELKTSVKDDQTGIHIIKSEKDMQITDTVEYHNLKKGKKYKITGILMDKDTGKAVKDANGEKITSSVEFVAEDTDGSVDVKFNFDGTNLGGKILVAFEKLYYGEKLYGTHADLEDEEQTMYVPEVETVALNKETETHHALADGTVELLDTVKYRNLLPGRNYTLHGMIVEKETGNSVSEERTLEFVPEKSEGSVELGFEISADELCGKTIVVYEEIKADGKSIAEHKDPEAKEQSIYFPEIGTKALDKNSKTQEGEAKEKQKIIDQITYKNLLPDETYVLKGVLMDKETGKELLDENGKRVTAGISFVPENEEGTIEMTFELDARRLAGKSVVVFERLYDEEEHLIAKEEDIENADQTVLYRKQEIPKNTIVEKPGHNSKEVRKSPKTGDENRMDLWLVMLCVCGIAVVTEIVIYKRRNR</sequence>